<dbReference type="InterPro" id="IPR051222">
    <property type="entry name" value="PPR/CCM1_RNA-binding"/>
</dbReference>
<dbReference type="STRING" id="1314783.A0A165QUM0"/>
<evidence type="ECO:0000313" key="3">
    <source>
        <dbReference type="EMBL" id="KZT69952.1"/>
    </source>
</evidence>
<dbReference type="Proteomes" id="UP000076727">
    <property type="component" value="Unassembled WGS sequence"/>
</dbReference>
<keyword evidence="1" id="KW-0677">Repeat</keyword>
<evidence type="ECO:0000256" key="2">
    <source>
        <dbReference type="SAM" id="MobiDB-lite"/>
    </source>
</evidence>
<dbReference type="InterPro" id="IPR011990">
    <property type="entry name" value="TPR-like_helical_dom_sf"/>
</dbReference>
<dbReference type="Gene3D" id="1.25.40.10">
    <property type="entry name" value="Tetratricopeptide repeat domain"/>
    <property type="match status" value="1"/>
</dbReference>
<dbReference type="InterPro" id="IPR002885">
    <property type="entry name" value="PPR_rpt"/>
</dbReference>
<dbReference type="OrthoDB" id="185373at2759"/>
<dbReference type="PANTHER" id="PTHR47942">
    <property type="entry name" value="TETRATRICOPEPTIDE REPEAT (TPR)-LIKE SUPERFAMILY PROTEIN-RELATED"/>
    <property type="match status" value="1"/>
</dbReference>
<dbReference type="PANTHER" id="PTHR47942:SF63">
    <property type="entry name" value="PENTATRICOPEPTIDE REPEAT-CONTAINING PROTEIN"/>
    <property type="match status" value="1"/>
</dbReference>
<organism evidence="3 4">
    <name type="scientific">Daedalea quercina L-15889</name>
    <dbReference type="NCBI Taxonomy" id="1314783"/>
    <lineage>
        <taxon>Eukaryota</taxon>
        <taxon>Fungi</taxon>
        <taxon>Dikarya</taxon>
        <taxon>Basidiomycota</taxon>
        <taxon>Agaricomycotina</taxon>
        <taxon>Agaricomycetes</taxon>
        <taxon>Polyporales</taxon>
        <taxon>Fomitopsis</taxon>
    </lineage>
</organism>
<proteinExistence type="predicted"/>
<evidence type="ECO:0000256" key="1">
    <source>
        <dbReference type="ARBA" id="ARBA00022737"/>
    </source>
</evidence>
<gene>
    <name evidence="3" type="ORF">DAEQUDRAFT_725938</name>
</gene>
<feature type="region of interest" description="Disordered" evidence="2">
    <location>
        <begin position="343"/>
        <end position="362"/>
    </location>
</feature>
<accession>A0A165QUM0</accession>
<keyword evidence="4" id="KW-1185">Reference proteome</keyword>
<reference evidence="3 4" key="1">
    <citation type="journal article" date="2016" name="Mol. Biol. Evol.">
        <title>Comparative Genomics of Early-Diverging Mushroom-Forming Fungi Provides Insights into the Origins of Lignocellulose Decay Capabilities.</title>
        <authorList>
            <person name="Nagy L.G."/>
            <person name="Riley R."/>
            <person name="Tritt A."/>
            <person name="Adam C."/>
            <person name="Daum C."/>
            <person name="Floudas D."/>
            <person name="Sun H."/>
            <person name="Yadav J.S."/>
            <person name="Pangilinan J."/>
            <person name="Larsson K.H."/>
            <person name="Matsuura K."/>
            <person name="Barry K."/>
            <person name="Labutti K."/>
            <person name="Kuo R."/>
            <person name="Ohm R.A."/>
            <person name="Bhattacharya S.S."/>
            <person name="Shirouzu T."/>
            <person name="Yoshinaga Y."/>
            <person name="Martin F.M."/>
            <person name="Grigoriev I.V."/>
            <person name="Hibbett D.S."/>
        </authorList>
    </citation>
    <scope>NUCLEOTIDE SEQUENCE [LARGE SCALE GENOMIC DNA]</scope>
    <source>
        <strain evidence="3 4">L-15889</strain>
    </source>
</reference>
<evidence type="ECO:0008006" key="5">
    <source>
        <dbReference type="Google" id="ProtNLM"/>
    </source>
</evidence>
<name>A0A165QUM0_9APHY</name>
<evidence type="ECO:0000313" key="4">
    <source>
        <dbReference type="Proteomes" id="UP000076727"/>
    </source>
</evidence>
<dbReference type="EMBL" id="KV429054">
    <property type="protein sequence ID" value="KZT69952.1"/>
    <property type="molecule type" value="Genomic_DNA"/>
</dbReference>
<sequence>MAAYVLKSTSWRSLYYMRSALEVWGASLRPTASSLAATSKQYFTLSAEQAMMTMKYPEIPTDTLIFEEAEEDYSLSIDAAREKPAVEHAHHVTVDMPALLVAQGKYEEAERVLVEMRQMQLQPRTSPVFVEAAVHVLRTKSTDLQQRYLAFKKWYSLIPDATSTRRLSYLDTRVLDILLQTPTVDLTLMQECVITNVSKGYFLLRHAAVLRDVIRLSDPDASIRFLDALSYKSSVAIERMVQNFTQVSDDKLDSRFIVRANRRLRRLFEHRQSEMLKVVYNTAIDHFCKTDRVRQGVFALRLARSRDIPVHALVLTRLIAKLERTLDTENLLLVEQLSQVQSTGGPYTSRLQPAESLSSESSARPLDYSKLHKPSHLAAALRVVHRHICSPTCPDPSVLVHLIEACMRARRDHDLLTLRKRSYANTSTAMKWTLAEMLFYLKHGDAPAVGIVFGNNFRRVGVPRQVYHYTWFLHMGLTPDRFPPPKSPLQGYAMTSLLPVKEKMWPSTHHTAVVWRACTTEIRRKHSLKKLYFELLAQVKAARGQAEGLSPPEIENEGQAAASALDPAHSGIAEPAAAEVFLVPTSPAWMYDDAHFNIFIHAFGKDDPAAAARVVSDMYRFGIQPGAETMVTLLQAFAEHGDTGKLVKLFKRMEATIPPEAAHGASSATADTSATDNLNLPPPNVAAYNVVIKYLIERQRPVGASHFAVRMLKRLKYRPGTNAQADRLLVQLVHLLSDPRRTHQPDFPADKLICGIRSAHGGSVVVRRPKAGAYIAKLKLFMKRRRPVAASFTAMRMLQRSRYRPGTSVRVDRILRRLVRVLSHPKCKPRLKGLATKLASAIRYARRVKLRVRWSTS</sequence>
<dbReference type="Pfam" id="PF01535">
    <property type="entry name" value="PPR"/>
    <property type="match status" value="1"/>
</dbReference>
<dbReference type="AlphaFoldDB" id="A0A165QUM0"/>
<protein>
    <recommendedName>
        <fullName evidence="5">Pentacotripeptide-repeat region of PRORP domain-containing protein</fullName>
    </recommendedName>
</protein>